<keyword evidence="6" id="KW-1185">Reference proteome</keyword>
<dbReference type="Proteomes" id="UP001262754">
    <property type="component" value="Unassembled WGS sequence"/>
</dbReference>
<evidence type="ECO:0000313" key="5">
    <source>
        <dbReference type="EMBL" id="MDR6533783.1"/>
    </source>
</evidence>
<dbReference type="InterPro" id="IPR036388">
    <property type="entry name" value="WH-like_DNA-bd_sf"/>
</dbReference>
<evidence type="ECO:0000259" key="4">
    <source>
        <dbReference type="PROSITE" id="PS50949"/>
    </source>
</evidence>
<evidence type="ECO:0000256" key="3">
    <source>
        <dbReference type="ARBA" id="ARBA00023163"/>
    </source>
</evidence>
<evidence type="ECO:0000256" key="2">
    <source>
        <dbReference type="ARBA" id="ARBA00023125"/>
    </source>
</evidence>
<dbReference type="InterPro" id="IPR036390">
    <property type="entry name" value="WH_DNA-bd_sf"/>
</dbReference>
<dbReference type="SMART" id="SM00345">
    <property type="entry name" value="HTH_GNTR"/>
    <property type="match status" value="1"/>
</dbReference>
<dbReference type="EMBL" id="JAVDRL010000014">
    <property type="protein sequence ID" value="MDR6533783.1"/>
    <property type="molecule type" value="Genomic_DNA"/>
</dbReference>
<evidence type="ECO:0000256" key="1">
    <source>
        <dbReference type="ARBA" id="ARBA00023015"/>
    </source>
</evidence>
<proteinExistence type="predicted"/>
<comment type="caution">
    <text evidence="5">The sequence shown here is derived from an EMBL/GenBank/DDBJ whole genome shotgun (WGS) entry which is preliminary data.</text>
</comment>
<name>A0ABU1N5S7_9CAUL</name>
<dbReference type="PANTHER" id="PTHR44846:SF1">
    <property type="entry name" value="MANNOSYL-D-GLYCERATE TRANSPORT_METABOLISM SYSTEM REPRESSOR MNGR-RELATED"/>
    <property type="match status" value="1"/>
</dbReference>
<dbReference type="Gene3D" id="1.10.10.10">
    <property type="entry name" value="Winged helix-like DNA-binding domain superfamily/Winged helix DNA-binding domain"/>
    <property type="match status" value="1"/>
</dbReference>
<dbReference type="PANTHER" id="PTHR44846">
    <property type="entry name" value="MANNOSYL-D-GLYCERATE TRANSPORT/METABOLISM SYSTEM REPRESSOR MNGR-RELATED"/>
    <property type="match status" value="1"/>
</dbReference>
<reference evidence="5 6" key="1">
    <citation type="submission" date="2023-07" db="EMBL/GenBank/DDBJ databases">
        <title>Sorghum-associated microbial communities from plants grown in Nebraska, USA.</title>
        <authorList>
            <person name="Schachtman D."/>
        </authorList>
    </citation>
    <scope>NUCLEOTIDE SEQUENCE [LARGE SCALE GENOMIC DNA]</scope>
    <source>
        <strain evidence="5 6">DS2154</strain>
    </source>
</reference>
<dbReference type="InterPro" id="IPR000524">
    <property type="entry name" value="Tscrpt_reg_HTH_GntR"/>
</dbReference>
<evidence type="ECO:0000313" key="6">
    <source>
        <dbReference type="Proteomes" id="UP001262754"/>
    </source>
</evidence>
<dbReference type="RefSeq" id="WP_310034735.1">
    <property type="nucleotide sequence ID" value="NZ_JAVDRL010000014.1"/>
</dbReference>
<gene>
    <name evidence="5" type="ORF">J2800_004553</name>
</gene>
<organism evidence="5 6">
    <name type="scientific">Caulobacter rhizosphaerae</name>
    <dbReference type="NCBI Taxonomy" id="2010972"/>
    <lineage>
        <taxon>Bacteria</taxon>
        <taxon>Pseudomonadati</taxon>
        <taxon>Pseudomonadota</taxon>
        <taxon>Alphaproteobacteria</taxon>
        <taxon>Caulobacterales</taxon>
        <taxon>Caulobacteraceae</taxon>
        <taxon>Caulobacter</taxon>
    </lineage>
</organism>
<dbReference type="PRINTS" id="PR00035">
    <property type="entry name" value="HTHGNTR"/>
</dbReference>
<sequence>MIHPGSIPKRVEALGADDGSPLAETVLLEPTPADTPVVIDLAFARARLMRSDPRRPLYRQLADMIRKIEAPHRGVRLPTERCLAQELRIARVTVRKALADLEREGIIQRRQGAGTYFASD</sequence>
<accession>A0ABU1N5S7</accession>
<dbReference type="PROSITE" id="PS50949">
    <property type="entry name" value="HTH_GNTR"/>
    <property type="match status" value="1"/>
</dbReference>
<keyword evidence="3" id="KW-0804">Transcription</keyword>
<feature type="domain" description="HTH gntR-type" evidence="4">
    <location>
        <begin position="51"/>
        <end position="120"/>
    </location>
</feature>
<dbReference type="Pfam" id="PF00392">
    <property type="entry name" value="GntR"/>
    <property type="match status" value="1"/>
</dbReference>
<keyword evidence="2" id="KW-0238">DNA-binding</keyword>
<dbReference type="CDD" id="cd07377">
    <property type="entry name" value="WHTH_GntR"/>
    <property type="match status" value="1"/>
</dbReference>
<keyword evidence="1" id="KW-0805">Transcription regulation</keyword>
<protein>
    <recommendedName>
        <fullName evidence="4">HTH gntR-type domain-containing protein</fullName>
    </recommendedName>
</protein>
<dbReference type="SUPFAM" id="SSF46785">
    <property type="entry name" value="Winged helix' DNA-binding domain"/>
    <property type="match status" value="1"/>
</dbReference>
<dbReference type="InterPro" id="IPR050679">
    <property type="entry name" value="Bact_HTH_transcr_reg"/>
</dbReference>